<dbReference type="EMBL" id="JBHUKQ010000001">
    <property type="protein sequence ID" value="MFD2478824.1"/>
    <property type="molecule type" value="Genomic_DNA"/>
</dbReference>
<evidence type="ECO:0000313" key="1">
    <source>
        <dbReference type="EMBL" id="MFD2478824.1"/>
    </source>
</evidence>
<dbReference type="Proteomes" id="UP001597542">
    <property type="component" value="Unassembled WGS sequence"/>
</dbReference>
<comment type="caution">
    <text evidence="1">The sequence shown here is derived from an EMBL/GenBank/DDBJ whole genome shotgun (WGS) entry which is preliminary data.</text>
</comment>
<organism evidence="1 2">
    <name type="scientific">Amycolatopsis albidoflavus</name>
    <dbReference type="NCBI Taxonomy" id="102226"/>
    <lineage>
        <taxon>Bacteria</taxon>
        <taxon>Bacillati</taxon>
        <taxon>Actinomycetota</taxon>
        <taxon>Actinomycetes</taxon>
        <taxon>Pseudonocardiales</taxon>
        <taxon>Pseudonocardiaceae</taxon>
        <taxon>Amycolatopsis</taxon>
    </lineage>
</organism>
<evidence type="ECO:0000313" key="2">
    <source>
        <dbReference type="Proteomes" id="UP001597542"/>
    </source>
</evidence>
<accession>A0ABW5HPA5</accession>
<proteinExistence type="predicted"/>
<reference evidence="2" key="1">
    <citation type="journal article" date="2019" name="Int. J. Syst. Evol. Microbiol.">
        <title>The Global Catalogue of Microorganisms (GCM) 10K type strain sequencing project: providing services to taxonomists for standard genome sequencing and annotation.</title>
        <authorList>
            <consortium name="The Broad Institute Genomics Platform"/>
            <consortium name="The Broad Institute Genome Sequencing Center for Infectious Disease"/>
            <person name="Wu L."/>
            <person name="Ma J."/>
        </authorList>
    </citation>
    <scope>NUCLEOTIDE SEQUENCE [LARGE SCALE GENOMIC DNA]</scope>
    <source>
        <strain evidence="2">CGMCC 4.7638</strain>
    </source>
</reference>
<protein>
    <submittedName>
        <fullName evidence="1">Uncharacterized protein</fullName>
    </submittedName>
</protein>
<name>A0ABW5HPA5_9PSEU</name>
<keyword evidence="2" id="KW-1185">Reference proteome</keyword>
<dbReference type="RefSeq" id="WP_377925985.1">
    <property type="nucleotide sequence ID" value="NZ_BAAAHV010000005.1"/>
</dbReference>
<gene>
    <name evidence="1" type="ORF">ACFSUT_00955</name>
</gene>
<sequence>MAFARRNLGAHLPVGAERSCVRNTVFPGIRRGGCRPVGGGGVRDQGEEFSGGGLGDRILGGGGWCAEFGEGGFGHSQAIAAFVAEGVYQEVLGQTGCGAQHELVQDAAGYGVSGEADDAAFEVG</sequence>